<dbReference type="InterPro" id="IPR022812">
    <property type="entry name" value="Dynamin"/>
</dbReference>
<dbReference type="OrthoDB" id="415706at2759"/>
<dbReference type="CDD" id="cd08771">
    <property type="entry name" value="DLP_1"/>
    <property type="match status" value="1"/>
</dbReference>
<dbReference type="Pfam" id="PF01031">
    <property type="entry name" value="Dynamin_M"/>
    <property type="match status" value="1"/>
</dbReference>
<accession>A0A0C3H3J2</accession>
<gene>
    <name evidence="5" type="ORF">OIDMADRAFT_195310</name>
</gene>
<dbReference type="InterPro" id="IPR045063">
    <property type="entry name" value="Dynamin_N"/>
</dbReference>
<dbReference type="InterPro" id="IPR001401">
    <property type="entry name" value="Dynamin_GTPase"/>
</dbReference>
<keyword evidence="2" id="KW-0342">GTP-binding</keyword>
<protein>
    <recommendedName>
        <fullName evidence="4">GED domain-containing protein</fullName>
    </recommendedName>
</protein>
<dbReference type="PANTHER" id="PTHR11566:SF146">
    <property type="entry name" value="FAMILY GTPASE, PUTATIVE (AFU_ORTHOLOGUE AFUA_4G14300)-RELATED"/>
    <property type="match status" value="1"/>
</dbReference>
<feature type="domain" description="GED" evidence="4">
    <location>
        <begin position="619"/>
        <end position="709"/>
    </location>
</feature>
<dbReference type="InterPro" id="IPR027417">
    <property type="entry name" value="P-loop_NTPase"/>
</dbReference>
<dbReference type="GO" id="GO:0005525">
    <property type="term" value="F:GTP binding"/>
    <property type="evidence" value="ECO:0007669"/>
    <property type="project" value="InterPro"/>
</dbReference>
<sequence length="709" mass="81609">MGGEGEELLTIVDEIRKIEALRNIELDIPQLVVVGGTSAGKSSILQALTRLPFPVATQLCTRFVTETTIRRCASSEKPGYRIEVKMDNSSHILSAPLEPMIFDDDNWQTVELNLKQDIADVFEAMSVDNLPTTTVSKTNGSFKKHTEQTATRMPQLLRHRVQITVRTKDQAFFSIVDIPGLISHGAPQDEKLSKELIVEYIKNKEAIILAVIPANNAPENEAVFRIIADNKANDRTIGVITKCDKIDGDPGKIFDLLRNRKGHDHLNLGWFAVRNRGQDEVSSQANFEERDRKETELFESGKWKEALLNPSPLKSVDSNVLGIKNLKHAVRKTMNKQVKENFPRLKAQMKDLKRENEKHLKRMGDPRTDPKEQRRYLSKVQALYENEVDKSLHGDYRVPKDHTHASHLRYHIKKFNDEYAQEMEYKGYKYVWRLEEDHTVPEIQGKNKGAGHQIGIFEWIYQTWDYLIGSEVKGDIPQNLKKKLFDEQAESWEARARSYIEKVKMAIRDCNEDLFKEACKDDGLRWKIQELLEQLETKAFVAAEAEFDNILGDLGYIGSWHPMLDGDIEMYQKIRATRQVQRDSPSDQPNQSKDSGQQTDSVEKLALSLTSFAAHNKRIYEIHDWLFAFWKVAFPRFVDNVIIQVVERHLLNQNGPLRLFNRDWVDDLSDEDLQRLAGEDEATTNERQSIKDKLQGLNDALEKTNHVMH</sequence>
<dbReference type="EMBL" id="KN832874">
    <property type="protein sequence ID" value="KIN02681.1"/>
    <property type="molecule type" value="Genomic_DNA"/>
</dbReference>
<dbReference type="Gene3D" id="3.40.50.300">
    <property type="entry name" value="P-loop containing nucleotide triphosphate hydrolases"/>
    <property type="match status" value="1"/>
</dbReference>
<evidence type="ECO:0000256" key="1">
    <source>
        <dbReference type="ARBA" id="ARBA00022741"/>
    </source>
</evidence>
<dbReference type="HOGENOM" id="CLU_008964_7_2_1"/>
<proteinExistence type="predicted"/>
<dbReference type="PANTHER" id="PTHR11566">
    <property type="entry name" value="DYNAMIN"/>
    <property type="match status" value="1"/>
</dbReference>
<dbReference type="GO" id="GO:0003924">
    <property type="term" value="F:GTPase activity"/>
    <property type="evidence" value="ECO:0007669"/>
    <property type="project" value="InterPro"/>
</dbReference>
<dbReference type="GO" id="GO:0016559">
    <property type="term" value="P:peroxisome fission"/>
    <property type="evidence" value="ECO:0007669"/>
    <property type="project" value="TreeGrafter"/>
</dbReference>
<dbReference type="GO" id="GO:0006897">
    <property type="term" value="P:endocytosis"/>
    <property type="evidence" value="ECO:0007669"/>
    <property type="project" value="TreeGrafter"/>
</dbReference>
<evidence type="ECO:0000256" key="2">
    <source>
        <dbReference type="ARBA" id="ARBA00023134"/>
    </source>
</evidence>
<dbReference type="Proteomes" id="UP000054321">
    <property type="component" value="Unassembled WGS sequence"/>
</dbReference>
<reference evidence="6" key="2">
    <citation type="submission" date="2015-01" db="EMBL/GenBank/DDBJ databases">
        <title>Evolutionary Origins and Diversification of the Mycorrhizal Mutualists.</title>
        <authorList>
            <consortium name="DOE Joint Genome Institute"/>
            <consortium name="Mycorrhizal Genomics Consortium"/>
            <person name="Kohler A."/>
            <person name="Kuo A."/>
            <person name="Nagy L.G."/>
            <person name="Floudas D."/>
            <person name="Copeland A."/>
            <person name="Barry K.W."/>
            <person name="Cichocki N."/>
            <person name="Veneault-Fourrey C."/>
            <person name="LaButti K."/>
            <person name="Lindquist E.A."/>
            <person name="Lipzen A."/>
            <person name="Lundell T."/>
            <person name="Morin E."/>
            <person name="Murat C."/>
            <person name="Riley R."/>
            <person name="Ohm R."/>
            <person name="Sun H."/>
            <person name="Tunlid A."/>
            <person name="Henrissat B."/>
            <person name="Grigoriev I.V."/>
            <person name="Hibbett D.S."/>
            <person name="Martin F."/>
        </authorList>
    </citation>
    <scope>NUCLEOTIDE SEQUENCE [LARGE SCALE GENOMIC DNA]</scope>
    <source>
        <strain evidence="6">Zn</strain>
    </source>
</reference>
<evidence type="ECO:0000259" key="4">
    <source>
        <dbReference type="PROSITE" id="PS51388"/>
    </source>
</evidence>
<dbReference type="InterPro" id="IPR000375">
    <property type="entry name" value="Dynamin_stalk"/>
</dbReference>
<keyword evidence="6" id="KW-1185">Reference proteome</keyword>
<reference evidence="5 6" key="1">
    <citation type="submission" date="2014-04" db="EMBL/GenBank/DDBJ databases">
        <authorList>
            <consortium name="DOE Joint Genome Institute"/>
            <person name="Kuo A."/>
            <person name="Martino E."/>
            <person name="Perotto S."/>
            <person name="Kohler A."/>
            <person name="Nagy L.G."/>
            <person name="Floudas D."/>
            <person name="Copeland A."/>
            <person name="Barry K.W."/>
            <person name="Cichocki N."/>
            <person name="Veneault-Fourrey C."/>
            <person name="LaButti K."/>
            <person name="Lindquist E.A."/>
            <person name="Lipzen A."/>
            <person name="Lundell T."/>
            <person name="Morin E."/>
            <person name="Murat C."/>
            <person name="Sun H."/>
            <person name="Tunlid A."/>
            <person name="Henrissat B."/>
            <person name="Grigoriev I.V."/>
            <person name="Hibbett D.S."/>
            <person name="Martin F."/>
            <person name="Nordberg H.P."/>
            <person name="Cantor M.N."/>
            <person name="Hua S.X."/>
        </authorList>
    </citation>
    <scope>NUCLEOTIDE SEQUENCE [LARGE SCALE GENOMIC DNA]</scope>
    <source>
        <strain evidence="5 6">Zn</strain>
    </source>
</reference>
<dbReference type="GO" id="GO:0005739">
    <property type="term" value="C:mitochondrion"/>
    <property type="evidence" value="ECO:0007669"/>
    <property type="project" value="TreeGrafter"/>
</dbReference>
<dbReference type="GO" id="GO:0016020">
    <property type="term" value="C:membrane"/>
    <property type="evidence" value="ECO:0007669"/>
    <property type="project" value="TreeGrafter"/>
</dbReference>
<organism evidence="5 6">
    <name type="scientific">Oidiodendron maius (strain Zn)</name>
    <dbReference type="NCBI Taxonomy" id="913774"/>
    <lineage>
        <taxon>Eukaryota</taxon>
        <taxon>Fungi</taxon>
        <taxon>Dikarya</taxon>
        <taxon>Ascomycota</taxon>
        <taxon>Pezizomycotina</taxon>
        <taxon>Leotiomycetes</taxon>
        <taxon>Leotiomycetes incertae sedis</taxon>
        <taxon>Myxotrichaceae</taxon>
        <taxon>Oidiodendron</taxon>
    </lineage>
</organism>
<evidence type="ECO:0000313" key="5">
    <source>
        <dbReference type="EMBL" id="KIN02681.1"/>
    </source>
</evidence>
<dbReference type="STRING" id="913774.A0A0C3H3J2"/>
<dbReference type="InterPro" id="IPR020850">
    <property type="entry name" value="GED_dom"/>
</dbReference>
<keyword evidence="1" id="KW-0547">Nucleotide-binding</keyword>
<feature type="compositionally biased region" description="Polar residues" evidence="3">
    <location>
        <begin position="586"/>
        <end position="600"/>
    </location>
</feature>
<dbReference type="PRINTS" id="PR00195">
    <property type="entry name" value="DYNAMIN"/>
</dbReference>
<dbReference type="PROSITE" id="PS51388">
    <property type="entry name" value="GED"/>
    <property type="match status" value="1"/>
</dbReference>
<feature type="region of interest" description="Disordered" evidence="3">
    <location>
        <begin position="354"/>
        <end position="374"/>
    </location>
</feature>
<dbReference type="SUPFAM" id="SSF52540">
    <property type="entry name" value="P-loop containing nucleoside triphosphate hydrolases"/>
    <property type="match status" value="1"/>
</dbReference>
<dbReference type="GO" id="GO:0005874">
    <property type="term" value="C:microtubule"/>
    <property type="evidence" value="ECO:0007669"/>
    <property type="project" value="TreeGrafter"/>
</dbReference>
<feature type="region of interest" description="Disordered" evidence="3">
    <location>
        <begin position="578"/>
        <end position="600"/>
    </location>
</feature>
<dbReference type="InParanoid" id="A0A0C3H3J2"/>
<name>A0A0C3H3J2_OIDMZ</name>
<evidence type="ECO:0000256" key="3">
    <source>
        <dbReference type="SAM" id="MobiDB-lite"/>
    </source>
</evidence>
<dbReference type="GO" id="GO:0008017">
    <property type="term" value="F:microtubule binding"/>
    <property type="evidence" value="ECO:0007669"/>
    <property type="project" value="TreeGrafter"/>
</dbReference>
<dbReference type="Pfam" id="PF00350">
    <property type="entry name" value="Dynamin_N"/>
    <property type="match status" value="1"/>
</dbReference>
<dbReference type="AlphaFoldDB" id="A0A0C3H3J2"/>
<dbReference type="SMART" id="SM00053">
    <property type="entry name" value="DYNc"/>
    <property type="match status" value="1"/>
</dbReference>
<dbReference type="GO" id="GO:0048312">
    <property type="term" value="P:intracellular distribution of mitochondria"/>
    <property type="evidence" value="ECO:0007669"/>
    <property type="project" value="TreeGrafter"/>
</dbReference>
<dbReference type="GO" id="GO:0000266">
    <property type="term" value="P:mitochondrial fission"/>
    <property type="evidence" value="ECO:0007669"/>
    <property type="project" value="TreeGrafter"/>
</dbReference>
<evidence type="ECO:0000313" key="6">
    <source>
        <dbReference type="Proteomes" id="UP000054321"/>
    </source>
</evidence>